<evidence type="ECO:0000256" key="1">
    <source>
        <dbReference type="SAM" id="Phobius"/>
    </source>
</evidence>
<protein>
    <submittedName>
        <fullName evidence="2">Uncharacterized protein</fullName>
    </submittedName>
</protein>
<dbReference type="EMBL" id="CP096659">
    <property type="protein sequence ID" value="UPV73972.1"/>
    <property type="molecule type" value="Genomic_DNA"/>
</dbReference>
<gene>
    <name evidence="2" type="ORF">M0R89_15710</name>
</gene>
<organism evidence="2 3">
    <name type="scientific">Halorussus limi</name>
    <dbReference type="NCBI Taxonomy" id="2938695"/>
    <lineage>
        <taxon>Archaea</taxon>
        <taxon>Methanobacteriati</taxon>
        <taxon>Methanobacteriota</taxon>
        <taxon>Stenosarchaea group</taxon>
        <taxon>Halobacteria</taxon>
        <taxon>Halobacteriales</taxon>
        <taxon>Haladaptataceae</taxon>
        <taxon>Halorussus</taxon>
    </lineage>
</organism>
<dbReference type="Proteomes" id="UP000830729">
    <property type="component" value="Chromosome"/>
</dbReference>
<evidence type="ECO:0000313" key="2">
    <source>
        <dbReference type="EMBL" id="UPV73972.1"/>
    </source>
</evidence>
<dbReference type="GeneID" id="72186675"/>
<keyword evidence="3" id="KW-1185">Reference proteome</keyword>
<dbReference type="AlphaFoldDB" id="A0A8U0HS86"/>
<accession>A0A8U0HS86</accession>
<evidence type="ECO:0000313" key="3">
    <source>
        <dbReference type="Proteomes" id="UP000830729"/>
    </source>
</evidence>
<dbReference type="KEGG" id="halx:M0R89_15710"/>
<keyword evidence="1" id="KW-0812">Transmembrane</keyword>
<name>A0A8U0HS86_9EURY</name>
<keyword evidence="1" id="KW-1133">Transmembrane helix</keyword>
<keyword evidence="1" id="KW-0472">Membrane</keyword>
<proteinExistence type="predicted"/>
<reference evidence="2 3" key="1">
    <citation type="submission" date="2022-04" db="EMBL/GenBank/DDBJ databases">
        <title>Diverse halophilic archaea isolated from saline environments.</title>
        <authorList>
            <person name="Cui H.-L."/>
        </authorList>
    </citation>
    <scope>NUCLEOTIDE SEQUENCE [LARGE SCALE GENOMIC DNA]</scope>
    <source>
        <strain evidence="2 3">XZYJT49</strain>
    </source>
</reference>
<dbReference type="RefSeq" id="WP_248650022.1">
    <property type="nucleotide sequence ID" value="NZ_CP096659.1"/>
</dbReference>
<feature type="transmembrane region" description="Helical" evidence="1">
    <location>
        <begin position="44"/>
        <end position="72"/>
    </location>
</feature>
<sequence>MKSALRSRRTAVRAGLATLVVCLLGLAFVAVAGGQAWRRVESVLLAVASVLVVLLLLKAAVVFVSVGLRLVLSSGE</sequence>